<proteinExistence type="predicted"/>
<reference evidence="2" key="2">
    <citation type="journal article" date="2010" name="Nature">
        <title>Comparative genomics reveals mobile pathogenicity chromosomes in Fusarium.</title>
        <authorList>
            <person name="Ma L.J."/>
            <person name="van der Does H.C."/>
            <person name="Borkovich K.A."/>
            <person name="Coleman J.J."/>
            <person name="Daboussi M.J."/>
            <person name="Di Pietro A."/>
            <person name="Dufresne M."/>
            <person name="Freitag M."/>
            <person name="Grabherr M."/>
            <person name="Henrissat B."/>
            <person name="Houterman P.M."/>
            <person name="Kang S."/>
            <person name="Shim W.B."/>
            <person name="Woloshuk C."/>
            <person name="Xie X."/>
            <person name="Xu J.R."/>
            <person name="Antoniw J."/>
            <person name="Baker S.E."/>
            <person name="Bluhm B.H."/>
            <person name="Breakspear A."/>
            <person name="Brown D.W."/>
            <person name="Butchko R.A."/>
            <person name="Chapman S."/>
            <person name="Coulson R."/>
            <person name="Coutinho P.M."/>
            <person name="Danchin E.G."/>
            <person name="Diener A."/>
            <person name="Gale L.R."/>
            <person name="Gardiner D.M."/>
            <person name="Goff S."/>
            <person name="Hammond-Kosack K.E."/>
            <person name="Hilburn K."/>
            <person name="Hua-Van A."/>
            <person name="Jonkers W."/>
            <person name="Kazan K."/>
            <person name="Kodira C.D."/>
            <person name="Koehrsen M."/>
            <person name="Kumar L."/>
            <person name="Lee Y.H."/>
            <person name="Li L."/>
            <person name="Manners J.M."/>
            <person name="Miranda-Saavedra D."/>
            <person name="Mukherjee M."/>
            <person name="Park G."/>
            <person name="Park J."/>
            <person name="Park S.Y."/>
            <person name="Proctor R.H."/>
            <person name="Regev A."/>
            <person name="Ruiz-Roldan M.C."/>
            <person name="Sain D."/>
            <person name="Sakthikumar S."/>
            <person name="Sykes S."/>
            <person name="Schwartz D.C."/>
            <person name="Turgeon B.G."/>
            <person name="Wapinski I."/>
            <person name="Yoder O."/>
            <person name="Young S."/>
            <person name="Zeng Q."/>
            <person name="Zhou S."/>
            <person name="Galagan J."/>
            <person name="Cuomo C.A."/>
            <person name="Kistler H.C."/>
            <person name="Rep M."/>
        </authorList>
    </citation>
    <scope>NUCLEOTIDE SEQUENCE [LARGE SCALE GENOMIC DNA]</scope>
    <source>
        <strain evidence="2">4287</strain>
    </source>
</reference>
<dbReference type="VEuPathDB" id="FungiDB:FOXG_20523"/>
<name>A0A0J9WQW9_FUSO4</name>
<accession>A0A0J9WQW9</accession>
<dbReference type="Pfam" id="PF12937">
    <property type="entry name" value="F-box-like"/>
    <property type="match status" value="1"/>
</dbReference>
<dbReference type="Gene3D" id="1.20.1280.50">
    <property type="match status" value="1"/>
</dbReference>
<dbReference type="KEGG" id="fox:FOXG_20523"/>
<dbReference type="Proteomes" id="UP000009097">
    <property type="component" value="Unassembled WGS sequence"/>
</dbReference>
<protein>
    <recommendedName>
        <fullName evidence="1">F-box domain-containing protein</fullName>
    </recommendedName>
</protein>
<dbReference type="CDD" id="cd09917">
    <property type="entry name" value="F-box_SF"/>
    <property type="match status" value="1"/>
</dbReference>
<organism evidence="2 3">
    <name type="scientific">Fusarium oxysporum f. sp. lycopersici (strain 4287 / CBS 123668 / FGSC 9935 / NRRL 34936)</name>
    <name type="common">Fusarium vascular wilt of tomato</name>
    <dbReference type="NCBI Taxonomy" id="426428"/>
    <lineage>
        <taxon>Eukaryota</taxon>
        <taxon>Fungi</taxon>
        <taxon>Dikarya</taxon>
        <taxon>Ascomycota</taxon>
        <taxon>Pezizomycotina</taxon>
        <taxon>Sordariomycetes</taxon>
        <taxon>Hypocreomycetidae</taxon>
        <taxon>Hypocreales</taxon>
        <taxon>Nectriaceae</taxon>
        <taxon>Fusarium</taxon>
        <taxon>Fusarium oxysporum species complex</taxon>
    </lineage>
</organism>
<dbReference type="InterPro" id="IPR036047">
    <property type="entry name" value="F-box-like_dom_sf"/>
</dbReference>
<dbReference type="EMBL" id="DS231710">
    <property type="protein sequence ID" value="KNB11512.1"/>
    <property type="molecule type" value="Genomic_DNA"/>
</dbReference>
<dbReference type="OrthoDB" id="4430588at2759"/>
<feature type="domain" description="F-box" evidence="1">
    <location>
        <begin position="36"/>
        <end position="82"/>
    </location>
</feature>
<dbReference type="InterPro" id="IPR001810">
    <property type="entry name" value="F-box_dom"/>
</dbReference>
<dbReference type="AlphaFoldDB" id="A0A0J9WQW9"/>
<reference evidence="2" key="1">
    <citation type="submission" date="2007-04" db="EMBL/GenBank/DDBJ databases">
        <authorList>
            <consortium name="The Broad Institute Genome Sequencing Platform"/>
            <person name="Birren B."/>
            <person name="Lander E."/>
            <person name="Galagan J."/>
            <person name="Nusbaum C."/>
            <person name="Devon K."/>
            <person name="Ma L.-J."/>
            <person name="Jaffe D."/>
            <person name="Butler J."/>
            <person name="Alvarez P."/>
            <person name="Gnerre S."/>
            <person name="Grabherr M."/>
            <person name="Kleber M."/>
            <person name="Mauceli E."/>
            <person name="Brockman W."/>
            <person name="MacCallum I.A."/>
            <person name="Young S."/>
            <person name="LaButti K."/>
            <person name="DeCaprio D."/>
            <person name="Crawford M."/>
            <person name="Koehrsen M."/>
            <person name="Engels R."/>
            <person name="Montgomery P."/>
            <person name="Pearson M."/>
            <person name="Howarth C."/>
            <person name="Larson L."/>
            <person name="White J."/>
            <person name="O'Leary S."/>
            <person name="Kodira C."/>
            <person name="Zeng Q."/>
            <person name="Yandava C."/>
            <person name="Alvarado L."/>
            <person name="Kistler C."/>
            <person name="Shim W.-B."/>
            <person name="Kang S."/>
            <person name="Woloshuk C."/>
        </authorList>
    </citation>
    <scope>NUCLEOTIDE SEQUENCE</scope>
    <source>
        <strain evidence="2">4287</strain>
    </source>
</reference>
<dbReference type="GeneID" id="28961229"/>
<dbReference type="RefSeq" id="XP_018249557.1">
    <property type="nucleotide sequence ID" value="XM_018400806.1"/>
</dbReference>
<dbReference type="SMART" id="SM00256">
    <property type="entry name" value="FBOX"/>
    <property type="match status" value="1"/>
</dbReference>
<evidence type="ECO:0000259" key="1">
    <source>
        <dbReference type="PROSITE" id="PS50181"/>
    </source>
</evidence>
<evidence type="ECO:0000313" key="2">
    <source>
        <dbReference type="EMBL" id="KNB11512.1"/>
    </source>
</evidence>
<evidence type="ECO:0000313" key="3">
    <source>
        <dbReference type="Proteomes" id="UP000009097"/>
    </source>
</evidence>
<dbReference type="SUPFAM" id="SSF81383">
    <property type="entry name" value="F-box domain"/>
    <property type="match status" value="1"/>
</dbReference>
<dbReference type="PROSITE" id="PS50181">
    <property type="entry name" value="FBOX"/>
    <property type="match status" value="1"/>
</dbReference>
<sequence>MAFTIYYKHGQMRARLCPTAPFVVPQQLSQVKRDQSALFKTLPNEILLEITSYIEVEDRLCLGLTCKSLFYRLCQSTDFRIISASGHAYSDIPYCSHIKDLLKRMRPLTPKGQPKRTMALCCDCLRYRPKRVTYWKEMISKKNLRFLDLCAANDAAESWCTGESIQCPGCWFKDESDYIMD</sequence>
<gene>
    <name evidence="2" type="ORF">FOXG_20523</name>
</gene>